<keyword evidence="11" id="KW-0865">Zymogen</keyword>
<dbReference type="SUPFAM" id="SSF52129">
    <property type="entry name" value="Caspase-like"/>
    <property type="match status" value="1"/>
</dbReference>
<dbReference type="PRINTS" id="PR00376">
    <property type="entry name" value="IL1BCENZYME"/>
</dbReference>
<dbReference type="PANTHER" id="PTHR48169:SF7">
    <property type="entry name" value="CASPASE 10"/>
    <property type="match status" value="1"/>
</dbReference>
<evidence type="ECO:0000256" key="5">
    <source>
        <dbReference type="ARBA" id="ARBA00022553"/>
    </source>
</evidence>
<comment type="subcellular location">
    <subcellularLocation>
        <location evidence="2">Cytoplasm</location>
    </subcellularLocation>
    <subcellularLocation>
        <location evidence="1">Nucleus</location>
    </subcellularLocation>
</comment>
<dbReference type="GO" id="GO:0005737">
    <property type="term" value="C:cytoplasm"/>
    <property type="evidence" value="ECO:0007669"/>
    <property type="project" value="UniProtKB-SubCell"/>
</dbReference>
<dbReference type="Gene3D" id="3.40.50.1460">
    <property type="match status" value="1"/>
</dbReference>
<dbReference type="GO" id="GO:0005886">
    <property type="term" value="C:plasma membrane"/>
    <property type="evidence" value="ECO:0007669"/>
    <property type="project" value="UniProtKB-ARBA"/>
</dbReference>
<dbReference type="FunFam" id="3.40.50.1460:FF:000008">
    <property type="entry name" value="caspase-8 isoform X1"/>
    <property type="match status" value="1"/>
</dbReference>
<organism evidence="21">
    <name type="scientific">Acanthopagrus schlegelii</name>
    <name type="common">Black porgy</name>
    <dbReference type="NCBI Taxonomy" id="72011"/>
    <lineage>
        <taxon>Eukaryota</taxon>
        <taxon>Metazoa</taxon>
        <taxon>Chordata</taxon>
        <taxon>Craniata</taxon>
        <taxon>Vertebrata</taxon>
        <taxon>Euteleostomi</taxon>
        <taxon>Actinopterygii</taxon>
        <taxon>Neopterygii</taxon>
        <taxon>Teleostei</taxon>
        <taxon>Neoteleostei</taxon>
        <taxon>Acanthomorphata</taxon>
        <taxon>Eupercaria</taxon>
        <taxon>Spariformes</taxon>
        <taxon>Sparidae</taxon>
        <taxon>Acanthopagrus</taxon>
    </lineage>
</organism>
<keyword evidence="10" id="KW-0788">Thiol protease</keyword>
<gene>
    <name evidence="21" type="primary">casp8</name>
</gene>
<evidence type="ECO:0000256" key="7">
    <source>
        <dbReference type="ARBA" id="ARBA00022703"/>
    </source>
</evidence>
<dbReference type="Gene3D" id="1.10.533.10">
    <property type="entry name" value="Death Domain, Fas"/>
    <property type="match status" value="2"/>
</dbReference>
<evidence type="ECO:0000259" key="19">
    <source>
        <dbReference type="PROSITE" id="PS50207"/>
    </source>
</evidence>
<feature type="region of interest" description="Disordered" evidence="17">
    <location>
        <begin position="196"/>
        <end position="238"/>
    </location>
</feature>
<accession>A0AA96NQ05</accession>
<dbReference type="PROSITE" id="PS50168">
    <property type="entry name" value="DED"/>
    <property type="match status" value="2"/>
</dbReference>
<dbReference type="Pfam" id="PF01335">
    <property type="entry name" value="DED"/>
    <property type="match status" value="2"/>
</dbReference>
<feature type="domain" description="Caspase family p10" evidence="19">
    <location>
        <begin position="398"/>
        <end position="487"/>
    </location>
</feature>
<evidence type="ECO:0000256" key="16">
    <source>
        <dbReference type="RuleBase" id="RU003971"/>
    </source>
</evidence>
<dbReference type="GO" id="GO:0051604">
    <property type="term" value="P:protein maturation"/>
    <property type="evidence" value="ECO:0007669"/>
    <property type="project" value="UniProtKB-ARBA"/>
</dbReference>
<sequence>MMDRLTLSRIDDNLGTSEVAALCFLCLDVINRKRLEGITDARVLFERLEEKCLLENPSFLSQLLRTIRRADLVSLLETDSSPPEETDSNPILSDYRVMLYQIYQDVTEENLEMMKFLLSDKLGRRHIDTCRTALDLFAEMEKVGLLSSTKLDHLYTTLLEFDRQLASTVHDYMQGVNRPGHTASLPRVSMDYQRVNSSPQQNQTTLSISETQPRNVGQSVVPDAEPNIESSSSPDPTEYYTLTRNPRGVCMVINNEQFRGPEFKDRAGTQEDEKALCNVFTQLGFDMEVHNNLTAEDMRREIKTLGKRNFSSHDVLVVCVLSHGDIGCVFGTDENKVCLKEFTQPFTSVRAPSLAGKPKLFFIQACQGRGYQFGAQPYALSQEEDGERYLEDDAGPVHGQTVPAEADFLLGMATVPECRSFRNTVLGSIYIQELCRQLLRSADSAANDDILSILTRVNREVSKGEYKSFKQMPEPKYTLTKKLVLKRV</sequence>
<dbReference type="SMART" id="SM00115">
    <property type="entry name" value="CASc"/>
    <property type="match status" value="1"/>
</dbReference>
<keyword evidence="8" id="KW-0677">Repeat</keyword>
<dbReference type="CDD" id="cd00032">
    <property type="entry name" value="CASc"/>
    <property type="match status" value="1"/>
</dbReference>
<dbReference type="PROSITE" id="PS01122">
    <property type="entry name" value="CASPASE_CYS"/>
    <property type="match status" value="1"/>
</dbReference>
<dbReference type="InterPro" id="IPR002138">
    <property type="entry name" value="Pept_C14_p10"/>
</dbReference>
<dbReference type="GO" id="GO:0004197">
    <property type="term" value="F:cysteine-type endopeptidase activity"/>
    <property type="evidence" value="ECO:0007669"/>
    <property type="project" value="InterPro"/>
</dbReference>
<feature type="compositionally biased region" description="Polar residues" evidence="17">
    <location>
        <begin position="196"/>
        <end position="218"/>
    </location>
</feature>
<evidence type="ECO:0000256" key="4">
    <source>
        <dbReference type="ARBA" id="ARBA00022490"/>
    </source>
</evidence>
<dbReference type="InterPro" id="IPR011600">
    <property type="entry name" value="Pept_C14_caspase"/>
</dbReference>
<evidence type="ECO:0000256" key="11">
    <source>
        <dbReference type="ARBA" id="ARBA00023145"/>
    </source>
</evidence>
<dbReference type="PROSITE" id="PS50207">
    <property type="entry name" value="CASPASE_P10"/>
    <property type="match status" value="1"/>
</dbReference>
<dbReference type="InterPro" id="IPR001875">
    <property type="entry name" value="DED_dom"/>
</dbReference>
<evidence type="ECO:0000256" key="17">
    <source>
        <dbReference type="SAM" id="MobiDB-lite"/>
    </source>
</evidence>
<keyword evidence="9" id="KW-0378">Hydrolase</keyword>
<dbReference type="CDD" id="cd08334">
    <property type="entry name" value="DED_Caspase_8_10_r2"/>
    <property type="match status" value="1"/>
</dbReference>
<protein>
    <recommendedName>
        <fullName evidence="15">Caspase-8</fullName>
        <ecNumber evidence="14">3.4.22.61</ecNumber>
    </recommendedName>
</protein>
<dbReference type="InterPro" id="IPR001309">
    <property type="entry name" value="Pept_C14_p20"/>
</dbReference>
<evidence type="ECO:0000256" key="15">
    <source>
        <dbReference type="ARBA" id="ARBA00068172"/>
    </source>
</evidence>
<dbReference type="InterPro" id="IPR029030">
    <property type="entry name" value="Caspase-like_dom_sf"/>
</dbReference>
<dbReference type="GO" id="GO:0006915">
    <property type="term" value="P:apoptotic process"/>
    <property type="evidence" value="ECO:0007669"/>
    <property type="project" value="UniProtKB-KW"/>
</dbReference>
<feature type="domain" description="DED" evidence="18">
    <location>
        <begin position="94"/>
        <end position="171"/>
    </location>
</feature>
<comment type="catalytic activity">
    <reaction evidence="13">
        <text>Strict requirement for Asp at position P1 and has a preferred cleavage sequence of (Leu/Asp/Val)-Glu-Thr-Asp-|-(Gly/Ser/Ala).</text>
        <dbReference type="EC" id="3.4.22.61"/>
    </reaction>
</comment>
<evidence type="ECO:0000256" key="8">
    <source>
        <dbReference type="ARBA" id="ARBA00022737"/>
    </source>
</evidence>
<comment type="similarity">
    <text evidence="3 16">Belongs to the peptidase C14A family.</text>
</comment>
<dbReference type="SMART" id="SM00031">
    <property type="entry name" value="DED"/>
    <property type="match status" value="2"/>
</dbReference>
<keyword evidence="12" id="KW-0539">Nucleus</keyword>
<evidence type="ECO:0000256" key="2">
    <source>
        <dbReference type="ARBA" id="ARBA00004496"/>
    </source>
</evidence>
<keyword evidence="7" id="KW-0053">Apoptosis</keyword>
<evidence type="ECO:0000256" key="6">
    <source>
        <dbReference type="ARBA" id="ARBA00022670"/>
    </source>
</evidence>
<keyword evidence="5" id="KW-0597">Phosphoprotein</keyword>
<evidence type="ECO:0000256" key="3">
    <source>
        <dbReference type="ARBA" id="ARBA00010134"/>
    </source>
</evidence>
<evidence type="ECO:0000313" key="21">
    <source>
        <dbReference type="EMBL" id="WNT94135.1"/>
    </source>
</evidence>
<dbReference type="FunFam" id="1.10.533.10:FF:000016">
    <property type="entry name" value="CASP8 and FADD-like apoptosis regulator"/>
    <property type="match status" value="1"/>
</dbReference>
<keyword evidence="4" id="KW-0963">Cytoplasm</keyword>
<evidence type="ECO:0000256" key="12">
    <source>
        <dbReference type="ARBA" id="ARBA00023242"/>
    </source>
</evidence>
<dbReference type="GO" id="GO:0005634">
    <property type="term" value="C:nucleus"/>
    <property type="evidence" value="ECO:0007669"/>
    <property type="project" value="UniProtKB-SubCell"/>
</dbReference>
<dbReference type="EMBL" id="OR597004">
    <property type="protein sequence ID" value="WNT94135.1"/>
    <property type="molecule type" value="mRNA"/>
</dbReference>
<feature type="domain" description="Caspase family p20" evidence="20">
    <location>
        <begin position="246"/>
        <end position="370"/>
    </location>
</feature>
<dbReference type="InterPro" id="IPR033139">
    <property type="entry name" value="Caspase_cys_AS"/>
</dbReference>
<dbReference type="GO" id="GO:0032991">
    <property type="term" value="C:protein-containing complex"/>
    <property type="evidence" value="ECO:0007669"/>
    <property type="project" value="UniProtKB-ARBA"/>
</dbReference>
<evidence type="ECO:0000256" key="14">
    <source>
        <dbReference type="ARBA" id="ARBA00066479"/>
    </source>
</evidence>
<dbReference type="GO" id="GO:0006508">
    <property type="term" value="P:proteolysis"/>
    <property type="evidence" value="ECO:0007669"/>
    <property type="project" value="UniProtKB-KW"/>
</dbReference>
<dbReference type="Pfam" id="PF00656">
    <property type="entry name" value="Peptidase_C14"/>
    <property type="match status" value="1"/>
</dbReference>
<dbReference type="GO" id="GO:0043065">
    <property type="term" value="P:positive regulation of apoptotic process"/>
    <property type="evidence" value="ECO:0007669"/>
    <property type="project" value="UniProtKB-ARBA"/>
</dbReference>
<dbReference type="CDD" id="cd08792">
    <property type="entry name" value="DED_Caspase_8_10_r1"/>
    <property type="match status" value="1"/>
</dbReference>
<dbReference type="EC" id="3.4.22.61" evidence="14"/>
<reference evidence="21" key="1">
    <citation type="submission" date="2023-09" db="EMBL/GenBank/DDBJ databases">
        <authorList>
            <person name="Zhao W."/>
        </authorList>
    </citation>
    <scope>NUCLEOTIDE SEQUENCE</scope>
</reference>
<dbReference type="AlphaFoldDB" id="A0AA96NQ05"/>
<dbReference type="PROSITE" id="PS50208">
    <property type="entry name" value="CASPASE_P20"/>
    <property type="match status" value="1"/>
</dbReference>
<dbReference type="PANTHER" id="PTHR48169">
    <property type="entry name" value="DED DOMAIN-CONTAINING PROTEIN"/>
    <property type="match status" value="1"/>
</dbReference>
<proteinExistence type="evidence at transcript level"/>
<name>A0AA96NQ05_ACASC</name>
<dbReference type="SUPFAM" id="SSF47986">
    <property type="entry name" value="DEATH domain"/>
    <property type="match status" value="2"/>
</dbReference>
<evidence type="ECO:0000256" key="9">
    <source>
        <dbReference type="ARBA" id="ARBA00022801"/>
    </source>
</evidence>
<evidence type="ECO:0000256" key="13">
    <source>
        <dbReference type="ARBA" id="ARBA00051626"/>
    </source>
</evidence>
<evidence type="ECO:0000259" key="18">
    <source>
        <dbReference type="PROSITE" id="PS50168"/>
    </source>
</evidence>
<feature type="compositionally biased region" description="Polar residues" evidence="17">
    <location>
        <begin position="228"/>
        <end position="238"/>
    </location>
</feature>
<dbReference type="InterPro" id="IPR011029">
    <property type="entry name" value="DEATH-like_dom_sf"/>
</dbReference>
<evidence type="ECO:0000256" key="1">
    <source>
        <dbReference type="ARBA" id="ARBA00004123"/>
    </source>
</evidence>
<dbReference type="InterPro" id="IPR015917">
    <property type="entry name" value="Pept_C14A"/>
</dbReference>
<feature type="domain" description="DED" evidence="18">
    <location>
        <begin position="2"/>
        <end position="78"/>
    </location>
</feature>
<keyword evidence="6" id="KW-0645">Protease</keyword>
<evidence type="ECO:0000256" key="10">
    <source>
        <dbReference type="ARBA" id="ARBA00022807"/>
    </source>
</evidence>
<evidence type="ECO:0000259" key="20">
    <source>
        <dbReference type="PROSITE" id="PS50208"/>
    </source>
</evidence>